<comment type="similarity">
    <text evidence="2">Belongs to the GMC oxidoreductase family.</text>
</comment>
<dbReference type="PANTHER" id="PTHR11552:SF147">
    <property type="entry name" value="CHOLINE DEHYDROGENASE, MITOCHONDRIAL"/>
    <property type="match status" value="1"/>
</dbReference>
<evidence type="ECO:0000256" key="1">
    <source>
        <dbReference type="ARBA" id="ARBA00001974"/>
    </source>
</evidence>
<dbReference type="OrthoDB" id="9785276at2"/>
<comment type="caution">
    <text evidence="7">The sequence shown here is derived from an EMBL/GenBank/DDBJ whole genome shotgun (WGS) entry which is preliminary data.</text>
</comment>
<dbReference type="SUPFAM" id="SSF54373">
    <property type="entry name" value="FAD-linked reductases, C-terminal domain"/>
    <property type="match status" value="1"/>
</dbReference>
<keyword evidence="4 5" id="KW-0274">FAD</keyword>
<evidence type="ECO:0000256" key="5">
    <source>
        <dbReference type="PIRSR" id="PIRSR000137-2"/>
    </source>
</evidence>
<protein>
    <recommendedName>
        <fullName evidence="6">Glucose-methanol-choline oxidoreductase N-terminal domain-containing protein</fullName>
    </recommendedName>
</protein>
<sequence>MKNQEQAYDHIVIGSGSSGSVLTRRLIDAGKKVLLVEAGPVDSKPEIHDPMGSVSLWNSEVDWAFRTEPQRFANNQQLPFPRGKTLGGSSAFNGMIYVRGAKQDFDTWAYLGNYGWDYNTIAKNFKRFEHFIIKDEQLEGDHHGMNGELPITLNPAPTEVTEAFIAAAKSYGIPYNPNYNNGNNIFGVYHTWLTIKDNKRMSSWVAFLQPVKNHPNLTLLVGAQVNRILFSGNKAIGISYTLDNGKKDNEAYATGDIIISAGSINTPKLLLLSGIGDRKHLEDVGIETLVDLPGVGQNLQDHINVPHVWETHQPVPMSKAQGLEATLFWKTKPDMTVPDMQPFIITFPFPGENSPENGFTIVSTLTHPQSRGYIKLRSADPNEAPIIDPRFLEDSDDLDSLVLQTEFLRNLVKEPAMSKHILTETMPGKAVNNRDEIKDFIRKHLVSDHHQVGTAKMGIDKMAVVDPRLKVYGVENLRVADGSIMPLINTGNTNAACIMIGDRASDFILNPEI</sequence>
<dbReference type="InterPro" id="IPR000172">
    <property type="entry name" value="GMC_OxRdtase_N"/>
</dbReference>
<dbReference type="Pfam" id="PF00732">
    <property type="entry name" value="GMC_oxred_N"/>
    <property type="match status" value="1"/>
</dbReference>
<keyword evidence="3" id="KW-0285">Flavoprotein</keyword>
<name>A0A0D0FXP2_9SPHI</name>
<feature type="domain" description="Glucose-methanol-choline oxidoreductase N-terminal" evidence="6">
    <location>
        <begin position="262"/>
        <end position="276"/>
    </location>
</feature>
<dbReference type="EMBL" id="JXRA01000040">
    <property type="protein sequence ID" value="KIO77284.1"/>
    <property type="molecule type" value="Genomic_DNA"/>
</dbReference>
<dbReference type="GO" id="GO:0016614">
    <property type="term" value="F:oxidoreductase activity, acting on CH-OH group of donors"/>
    <property type="evidence" value="ECO:0007669"/>
    <property type="project" value="InterPro"/>
</dbReference>
<keyword evidence="8" id="KW-1185">Reference proteome</keyword>
<dbReference type="Gene3D" id="3.30.560.10">
    <property type="entry name" value="Glucose Oxidase, domain 3"/>
    <property type="match status" value="1"/>
</dbReference>
<evidence type="ECO:0000256" key="3">
    <source>
        <dbReference type="ARBA" id="ARBA00022630"/>
    </source>
</evidence>
<comment type="cofactor">
    <cofactor evidence="1 5">
        <name>FAD</name>
        <dbReference type="ChEBI" id="CHEBI:57692"/>
    </cofactor>
</comment>
<reference evidence="7 8" key="1">
    <citation type="submission" date="2015-01" db="EMBL/GenBank/DDBJ databases">
        <title>Draft genome sequence of Pedobacter sp. NL19 isolated from sludge of an effluent treatment pond in an abandoned uranium mine.</title>
        <authorList>
            <person name="Santos T."/>
            <person name="Caetano T."/>
            <person name="Covas C."/>
            <person name="Cruz A."/>
            <person name="Mendo S."/>
        </authorList>
    </citation>
    <scope>NUCLEOTIDE SEQUENCE [LARGE SCALE GENOMIC DNA]</scope>
    <source>
        <strain evidence="7 8">NL19</strain>
    </source>
</reference>
<dbReference type="Gene3D" id="3.50.50.60">
    <property type="entry name" value="FAD/NAD(P)-binding domain"/>
    <property type="match status" value="1"/>
</dbReference>
<dbReference type="Proteomes" id="UP000032049">
    <property type="component" value="Unassembled WGS sequence"/>
</dbReference>
<dbReference type="GO" id="GO:0050660">
    <property type="term" value="F:flavin adenine dinucleotide binding"/>
    <property type="evidence" value="ECO:0007669"/>
    <property type="project" value="InterPro"/>
</dbReference>
<evidence type="ECO:0000256" key="2">
    <source>
        <dbReference type="ARBA" id="ARBA00010790"/>
    </source>
</evidence>
<dbReference type="InterPro" id="IPR012132">
    <property type="entry name" value="GMC_OxRdtase"/>
</dbReference>
<evidence type="ECO:0000313" key="7">
    <source>
        <dbReference type="EMBL" id="KIO77284.1"/>
    </source>
</evidence>
<dbReference type="Pfam" id="PF05199">
    <property type="entry name" value="GMC_oxred_C"/>
    <property type="match status" value="1"/>
</dbReference>
<evidence type="ECO:0000259" key="6">
    <source>
        <dbReference type="PROSITE" id="PS00624"/>
    </source>
</evidence>
<feature type="binding site" evidence="5">
    <location>
        <position position="225"/>
    </location>
    <ligand>
        <name>FAD</name>
        <dbReference type="ChEBI" id="CHEBI:57692"/>
    </ligand>
</feature>
<dbReference type="RefSeq" id="WP_041881331.1">
    <property type="nucleotide sequence ID" value="NZ_CP157278.1"/>
</dbReference>
<evidence type="ECO:0000313" key="8">
    <source>
        <dbReference type="Proteomes" id="UP000032049"/>
    </source>
</evidence>
<dbReference type="InterPro" id="IPR007867">
    <property type="entry name" value="GMC_OxRtase_C"/>
</dbReference>
<organism evidence="7 8">
    <name type="scientific">Pedobacter lusitanus</name>
    <dbReference type="NCBI Taxonomy" id="1503925"/>
    <lineage>
        <taxon>Bacteria</taxon>
        <taxon>Pseudomonadati</taxon>
        <taxon>Bacteroidota</taxon>
        <taxon>Sphingobacteriia</taxon>
        <taxon>Sphingobacteriales</taxon>
        <taxon>Sphingobacteriaceae</taxon>
        <taxon>Pedobacter</taxon>
    </lineage>
</organism>
<dbReference type="STRING" id="1503925.TH53_10085"/>
<proteinExistence type="inferred from homology"/>
<dbReference type="PIRSF" id="PIRSF000137">
    <property type="entry name" value="Alcohol_oxidase"/>
    <property type="match status" value="1"/>
</dbReference>
<dbReference type="PROSITE" id="PS00624">
    <property type="entry name" value="GMC_OXRED_2"/>
    <property type="match status" value="1"/>
</dbReference>
<dbReference type="InterPro" id="IPR036188">
    <property type="entry name" value="FAD/NAD-bd_sf"/>
</dbReference>
<feature type="binding site" evidence="5">
    <location>
        <position position="482"/>
    </location>
    <ligand>
        <name>FAD</name>
        <dbReference type="ChEBI" id="CHEBI:57692"/>
    </ligand>
</feature>
<dbReference type="PANTHER" id="PTHR11552">
    <property type="entry name" value="GLUCOSE-METHANOL-CHOLINE GMC OXIDOREDUCTASE"/>
    <property type="match status" value="1"/>
</dbReference>
<dbReference type="AlphaFoldDB" id="A0A0D0FXP2"/>
<evidence type="ECO:0000256" key="4">
    <source>
        <dbReference type="ARBA" id="ARBA00022827"/>
    </source>
</evidence>
<accession>A0A0D0FXP2</accession>
<dbReference type="SUPFAM" id="SSF51905">
    <property type="entry name" value="FAD/NAD(P)-binding domain"/>
    <property type="match status" value="1"/>
</dbReference>
<gene>
    <name evidence="7" type="ORF">TH53_10085</name>
</gene>